<sequence>MTNATIPAGYKQTEVGIIPEDWGVESLGAIAQIERGKFTARPRNDPKYYGGHIPFIQTGDVANSNGLITCFSQTLNEKGLKVSKVFPAGTLFFTIAANIGDIGFSDFDTACPDSLVAIMPNQKINKFWLAQELKTRKRSFESLATHNAQMNINLEKLKPYLLPIPRIEEQTAIATVLSDVDALIASLNAQIAKKRDIKTATMQQLLTGKQRLTGFGEGKSMKSSELGEIPEDWEVVPLSGMVDIRDGTHASPKYKTEGIPLVTSKNLVGRIIDLSNASLISTEDADEINKRSKVHKGDILMSMIGTIGSAILVKDEPDFCIKNIALFKPKRINGQYLFCLMQSPFFQSYIADRLDGGIQKFISLSVLRTLLIIHPPIDEQEAIAGVLSAMDEEIAALEQRLAKTKAMKQGMMQELLTGRTRLV</sequence>
<dbReference type="RefSeq" id="WP_308895388.1">
    <property type="nucleotide sequence ID" value="NZ_CP133218.1"/>
</dbReference>
<name>A0ABY9MQ94_9GAMM</name>
<evidence type="ECO:0000313" key="7">
    <source>
        <dbReference type="Proteomes" id="UP001236657"/>
    </source>
</evidence>
<proteinExistence type="inferred from homology"/>
<evidence type="ECO:0000256" key="1">
    <source>
        <dbReference type="ARBA" id="ARBA00010923"/>
    </source>
</evidence>
<gene>
    <name evidence="6" type="ORF">RCF98_00325</name>
</gene>
<dbReference type="Gene3D" id="3.90.220.20">
    <property type="entry name" value="DNA methylase specificity domains"/>
    <property type="match status" value="2"/>
</dbReference>
<keyword evidence="6" id="KW-0378">Hydrolase</keyword>
<dbReference type="Gene3D" id="1.10.287.1120">
    <property type="entry name" value="Bipartite methylase S protein"/>
    <property type="match status" value="1"/>
</dbReference>
<comment type="similarity">
    <text evidence="1">Belongs to the type-I restriction system S methylase family.</text>
</comment>
<dbReference type="Proteomes" id="UP001236657">
    <property type="component" value="Chromosome"/>
</dbReference>
<evidence type="ECO:0000313" key="6">
    <source>
        <dbReference type="EMBL" id="WML90814.1"/>
    </source>
</evidence>
<keyword evidence="7" id="KW-1185">Reference proteome</keyword>
<accession>A0ABY9MQ94</accession>
<feature type="domain" description="Type I restriction modification DNA specificity" evidence="5">
    <location>
        <begin position="230"/>
        <end position="402"/>
    </location>
</feature>
<dbReference type="EMBL" id="CP133218">
    <property type="protein sequence ID" value="WML90814.1"/>
    <property type="molecule type" value="Genomic_DNA"/>
</dbReference>
<feature type="coiled-coil region" evidence="4">
    <location>
        <begin position="387"/>
        <end position="414"/>
    </location>
</feature>
<keyword evidence="6" id="KW-0540">Nuclease</keyword>
<keyword evidence="3" id="KW-0238">DNA-binding</keyword>
<protein>
    <submittedName>
        <fullName evidence="6">Restriction endonuclease subunit S</fullName>
        <ecNumber evidence="6">3.1.21.-</ecNumber>
    </submittedName>
</protein>
<reference evidence="6 7" key="1">
    <citation type="submission" date="2023-08" db="EMBL/GenBank/DDBJ databases">
        <title>New molecular markers tilS and rpoB for phylogenetic and monitoring studies of the genus Thiothrix biodiversity.</title>
        <authorList>
            <person name="Ravin N.V."/>
            <person name="Smolyakov D."/>
            <person name="Markov N.D."/>
            <person name="Beletsky A.V."/>
            <person name="Mardanov A.V."/>
            <person name="Rudenko T.S."/>
            <person name="Grabovich M.Y."/>
        </authorList>
    </citation>
    <scope>NUCLEOTIDE SEQUENCE [LARGE SCALE GENOMIC DNA]</scope>
    <source>
        <strain evidence="6 7">MK1</strain>
    </source>
</reference>
<dbReference type="EC" id="3.1.21.-" evidence="6"/>
<dbReference type="SUPFAM" id="SSF116734">
    <property type="entry name" value="DNA methylase specificity domain"/>
    <property type="match status" value="2"/>
</dbReference>
<dbReference type="CDD" id="cd17246">
    <property type="entry name" value="RMtype1_S_SonII-TRD2-CR2_like"/>
    <property type="match status" value="1"/>
</dbReference>
<keyword evidence="6" id="KW-0255">Endonuclease</keyword>
<dbReference type="PANTHER" id="PTHR30408:SF12">
    <property type="entry name" value="TYPE I RESTRICTION ENZYME MJAVIII SPECIFICITY SUBUNIT"/>
    <property type="match status" value="1"/>
</dbReference>
<evidence type="ECO:0000256" key="3">
    <source>
        <dbReference type="ARBA" id="ARBA00023125"/>
    </source>
</evidence>
<dbReference type="GO" id="GO:0016787">
    <property type="term" value="F:hydrolase activity"/>
    <property type="evidence" value="ECO:0007669"/>
    <property type="project" value="UniProtKB-KW"/>
</dbReference>
<evidence type="ECO:0000256" key="2">
    <source>
        <dbReference type="ARBA" id="ARBA00022747"/>
    </source>
</evidence>
<dbReference type="Pfam" id="PF01420">
    <property type="entry name" value="Methylase_S"/>
    <property type="match status" value="2"/>
</dbReference>
<keyword evidence="2" id="KW-0680">Restriction system</keyword>
<dbReference type="InterPro" id="IPR052021">
    <property type="entry name" value="Type-I_RS_S_subunit"/>
</dbReference>
<keyword evidence="4" id="KW-0175">Coiled coil</keyword>
<dbReference type="CDD" id="cd17282">
    <property type="entry name" value="RMtype1_S_Eco16444ORF1681_TRD1-CR1_like"/>
    <property type="match status" value="1"/>
</dbReference>
<evidence type="ECO:0000256" key="4">
    <source>
        <dbReference type="SAM" id="Coils"/>
    </source>
</evidence>
<dbReference type="GO" id="GO:0004519">
    <property type="term" value="F:endonuclease activity"/>
    <property type="evidence" value="ECO:0007669"/>
    <property type="project" value="UniProtKB-KW"/>
</dbReference>
<dbReference type="InterPro" id="IPR044946">
    <property type="entry name" value="Restrct_endonuc_typeI_TRD_sf"/>
</dbReference>
<feature type="domain" description="Type I restriction modification DNA specificity" evidence="5">
    <location>
        <begin position="19"/>
        <end position="191"/>
    </location>
</feature>
<dbReference type="PANTHER" id="PTHR30408">
    <property type="entry name" value="TYPE-1 RESTRICTION ENZYME ECOKI SPECIFICITY PROTEIN"/>
    <property type="match status" value="1"/>
</dbReference>
<dbReference type="InterPro" id="IPR000055">
    <property type="entry name" value="Restrct_endonuc_typeI_TRD"/>
</dbReference>
<organism evidence="6 7">
    <name type="scientific">Thiothrix lacustris</name>
    <dbReference type="NCBI Taxonomy" id="525917"/>
    <lineage>
        <taxon>Bacteria</taxon>
        <taxon>Pseudomonadati</taxon>
        <taxon>Pseudomonadota</taxon>
        <taxon>Gammaproteobacteria</taxon>
        <taxon>Thiotrichales</taxon>
        <taxon>Thiotrichaceae</taxon>
        <taxon>Thiothrix</taxon>
    </lineage>
</organism>
<evidence type="ECO:0000259" key="5">
    <source>
        <dbReference type="Pfam" id="PF01420"/>
    </source>
</evidence>